<dbReference type="RefSeq" id="WP_262429683.1">
    <property type="nucleotide sequence ID" value="NZ_JACRTG010000018.1"/>
</dbReference>
<evidence type="ECO:0000313" key="2">
    <source>
        <dbReference type="Proteomes" id="UP000601171"/>
    </source>
</evidence>
<organism evidence="1 2">
    <name type="scientific">Paratissierella segnis</name>
    <dbReference type="NCBI Taxonomy" id="2763679"/>
    <lineage>
        <taxon>Bacteria</taxon>
        <taxon>Bacillati</taxon>
        <taxon>Bacillota</taxon>
        <taxon>Tissierellia</taxon>
        <taxon>Tissierellales</taxon>
        <taxon>Tissierellaceae</taxon>
        <taxon>Paratissierella</taxon>
    </lineage>
</organism>
<dbReference type="Proteomes" id="UP000601171">
    <property type="component" value="Unassembled WGS sequence"/>
</dbReference>
<dbReference type="AlphaFoldDB" id="A0A926EXR3"/>
<sequence length="117" mass="12971">MGNYDMEITFLGVDDDGLAERQTGKSATISGNALEALEMFNIGLEFNKKRLRHSASYKTQILSTGDSDMISVPKITRIRFMIYGNTEEIVKDTIDKIYKTAQGAALITGCKVKKVTK</sequence>
<gene>
    <name evidence="1" type="ORF">H8707_08270</name>
</gene>
<comment type="caution">
    <text evidence="1">The sequence shown here is derived from an EMBL/GenBank/DDBJ whole genome shotgun (WGS) entry which is preliminary data.</text>
</comment>
<name>A0A926EXR3_9FIRM</name>
<evidence type="ECO:0000313" key="1">
    <source>
        <dbReference type="EMBL" id="MBC8588234.1"/>
    </source>
</evidence>
<keyword evidence="2" id="KW-1185">Reference proteome</keyword>
<accession>A0A926EXR3</accession>
<dbReference type="EMBL" id="JACRTG010000018">
    <property type="protein sequence ID" value="MBC8588234.1"/>
    <property type="molecule type" value="Genomic_DNA"/>
</dbReference>
<dbReference type="Gene3D" id="3.30.70.360">
    <property type="match status" value="1"/>
</dbReference>
<protein>
    <submittedName>
        <fullName evidence="1">Uncharacterized protein</fullName>
    </submittedName>
</protein>
<proteinExistence type="predicted"/>
<reference evidence="1" key="1">
    <citation type="submission" date="2020-08" db="EMBL/GenBank/DDBJ databases">
        <title>Genome public.</title>
        <authorList>
            <person name="Liu C."/>
            <person name="Sun Q."/>
        </authorList>
    </citation>
    <scope>NUCLEOTIDE SEQUENCE</scope>
    <source>
        <strain evidence="1">BX21</strain>
    </source>
</reference>